<protein>
    <recommendedName>
        <fullName evidence="2">chitinase</fullName>
        <ecNumber evidence="2">3.2.1.14</ecNumber>
    </recommendedName>
</protein>
<dbReference type="CDD" id="cd02877">
    <property type="entry name" value="GH18_hevamine_XipI_class_III"/>
    <property type="match status" value="1"/>
</dbReference>
<evidence type="ECO:0000313" key="14">
    <source>
        <dbReference type="Proteomes" id="UP000095085"/>
    </source>
</evidence>
<feature type="chain" id="PRO_5009162371" description="chitinase" evidence="11">
    <location>
        <begin position="22"/>
        <end position="311"/>
    </location>
</feature>
<name>A0A1E4RKH9_9ASCO</name>
<keyword evidence="11" id="KW-0732">Signal</keyword>
<evidence type="ECO:0000313" key="13">
    <source>
        <dbReference type="EMBL" id="ODV67730.1"/>
    </source>
</evidence>
<dbReference type="EMBL" id="KV454540">
    <property type="protein sequence ID" value="ODV67730.1"/>
    <property type="molecule type" value="Genomic_DNA"/>
</dbReference>
<dbReference type="InterPro" id="IPR050542">
    <property type="entry name" value="Glycosyl_Hydrlase18_Chitinase"/>
</dbReference>
<organism evidence="13 14">
    <name type="scientific">Hyphopichia burtonii NRRL Y-1933</name>
    <dbReference type="NCBI Taxonomy" id="984485"/>
    <lineage>
        <taxon>Eukaryota</taxon>
        <taxon>Fungi</taxon>
        <taxon>Dikarya</taxon>
        <taxon>Ascomycota</taxon>
        <taxon>Saccharomycotina</taxon>
        <taxon>Pichiomycetes</taxon>
        <taxon>Debaryomycetaceae</taxon>
        <taxon>Hyphopichia</taxon>
    </lineage>
</organism>
<keyword evidence="3" id="KW-0147">Chitin-binding</keyword>
<proteinExistence type="inferred from homology"/>
<dbReference type="OrthoDB" id="6020543at2759"/>
<feature type="domain" description="GH18" evidence="12">
    <location>
        <begin position="28"/>
        <end position="302"/>
    </location>
</feature>
<comment type="similarity">
    <text evidence="10">Belongs to the glycosyl hydrolase 18 family.</text>
</comment>
<dbReference type="PANTHER" id="PTHR45708:SF49">
    <property type="entry name" value="ENDOCHITINASE"/>
    <property type="match status" value="1"/>
</dbReference>
<dbReference type="RefSeq" id="XP_020076797.1">
    <property type="nucleotide sequence ID" value="XM_020218554.1"/>
</dbReference>
<dbReference type="EC" id="3.2.1.14" evidence="2"/>
<evidence type="ECO:0000256" key="6">
    <source>
        <dbReference type="ARBA" id="ARBA00023277"/>
    </source>
</evidence>
<sequence length="311" mass="33069">MISKILYSLVSLGLLNSFVAAFDASANNNVAVYWGQNSGGDQSRLSDYCTSDSVDIVLLSFLSGYPDTTINFSNQCWTETCPDIGADIKTCQDNGKAVLLSMGGAAGSYGFSSDSEASAYATTLWNTFGAGSDDSVTRPFGDAVVDGFDFDPENHDQTGYVALANGLRSKFAQDSSKSYYLSASPQCVYPDANVGDLLSQVDLDFAFIQFYNNYCGVSGNSFNLDTWVDFAASAPNKNIKLFTGLAGSETSGMGFTDASNVAKQIKDFQCESNFGGAAIWDASAAFANNNYQDQIKEILDDASCTTSTSSS</sequence>
<evidence type="ECO:0000256" key="8">
    <source>
        <dbReference type="ARBA" id="ARBA00023326"/>
    </source>
</evidence>
<feature type="non-terminal residue" evidence="13">
    <location>
        <position position="311"/>
    </location>
</feature>
<dbReference type="InterPro" id="IPR045321">
    <property type="entry name" value="Cts1-like"/>
</dbReference>
<dbReference type="Proteomes" id="UP000095085">
    <property type="component" value="Unassembled WGS sequence"/>
</dbReference>
<evidence type="ECO:0000256" key="11">
    <source>
        <dbReference type="SAM" id="SignalP"/>
    </source>
</evidence>
<reference evidence="14" key="1">
    <citation type="submission" date="2016-05" db="EMBL/GenBank/DDBJ databases">
        <title>Comparative genomics of biotechnologically important yeasts.</title>
        <authorList>
            <consortium name="DOE Joint Genome Institute"/>
            <person name="Riley R."/>
            <person name="Haridas S."/>
            <person name="Wolfe K.H."/>
            <person name="Lopes M.R."/>
            <person name="Hittinger C.T."/>
            <person name="Goker M."/>
            <person name="Salamov A."/>
            <person name="Wisecaver J."/>
            <person name="Long T.M."/>
            <person name="Aerts A.L."/>
            <person name="Barry K."/>
            <person name="Choi C."/>
            <person name="Clum A."/>
            <person name="Coughlan A.Y."/>
            <person name="Deshpande S."/>
            <person name="Douglass A.P."/>
            <person name="Hanson S.J."/>
            <person name="Klenk H.-P."/>
            <person name="Labutti K."/>
            <person name="Lapidus A."/>
            <person name="Lindquist E."/>
            <person name="Lipzen A."/>
            <person name="Meier-Kolthoff J.P."/>
            <person name="Ohm R.A."/>
            <person name="Otillar R.P."/>
            <person name="Pangilinan J."/>
            <person name="Peng Y."/>
            <person name="Rokas A."/>
            <person name="Rosa C.A."/>
            <person name="Scheuner C."/>
            <person name="Sibirny A.A."/>
            <person name="Slot J.C."/>
            <person name="Stielow J.B."/>
            <person name="Sun H."/>
            <person name="Kurtzman C.P."/>
            <person name="Blackwell M."/>
            <person name="Grigoriev I.V."/>
            <person name="Jeffries T.W."/>
        </authorList>
    </citation>
    <scope>NUCLEOTIDE SEQUENCE [LARGE SCALE GENOMIC DNA]</scope>
    <source>
        <strain evidence="14">NRRL Y-1933</strain>
    </source>
</reference>
<evidence type="ECO:0000256" key="9">
    <source>
        <dbReference type="RuleBase" id="RU000489"/>
    </source>
</evidence>
<dbReference type="GO" id="GO:0000272">
    <property type="term" value="P:polysaccharide catabolic process"/>
    <property type="evidence" value="ECO:0007669"/>
    <property type="project" value="UniProtKB-KW"/>
</dbReference>
<keyword evidence="8" id="KW-0624">Polysaccharide degradation</keyword>
<dbReference type="STRING" id="984485.A0A1E4RKH9"/>
<dbReference type="GO" id="GO:0006032">
    <property type="term" value="P:chitin catabolic process"/>
    <property type="evidence" value="ECO:0007669"/>
    <property type="project" value="UniProtKB-KW"/>
</dbReference>
<dbReference type="Pfam" id="PF00704">
    <property type="entry name" value="Glyco_hydro_18"/>
    <property type="match status" value="1"/>
</dbReference>
<evidence type="ECO:0000256" key="7">
    <source>
        <dbReference type="ARBA" id="ARBA00023295"/>
    </source>
</evidence>
<evidence type="ECO:0000256" key="1">
    <source>
        <dbReference type="ARBA" id="ARBA00000822"/>
    </source>
</evidence>
<evidence type="ECO:0000259" key="12">
    <source>
        <dbReference type="PROSITE" id="PS51910"/>
    </source>
</evidence>
<comment type="catalytic activity">
    <reaction evidence="1">
        <text>Random endo-hydrolysis of N-acetyl-beta-D-glucosaminide (1-&gt;4)-beta-linkages in chitin and chitodextrins.</text>
        <dbReference type="EC" id="3.2.1.14"/>
    </reaction>
</comment>
<keyword evidence="5" id="KW-0146">Chitin degradation</keyword>
<evidence type="ECO:0000256" key="5">
    <source>
        <dbReference type="ARBA" id="ARBA00023024"/>
    </source>
</evidence>
<keyword evidence="4 9" id="KW-0378">Hydrolase</keyword>
<keyword evidence="7 9" id="KW-0326">Glycosidase</keyword>
<keyword evidence="6" id="KW-0119">Carbohydrate metabolism</keyword>
<dbReference type="InterPro" id="IPR001223">
    <property type="entry name" value="Glyco_hydro18_cat"/>
</dbReference>
<dbReference type="AlphaFoldDB" id="A0A1E4RKH9"/>
<feature type="signal peptide" evidence="11">
    <location>
        <begin position="1"/>
        <end position="21"/>
    </location>
</feature>
<dbReference type="GO" id="GO:0008061">
    <property type="term" value="F:chitin binding"/>
    <property type="evidence" value="ECO:0007669"/>
    <property type="project" value="UniProtKB-KW"/>
</dbReference>
<evidence type="ECO:0000256" key="3">
    <source>
        <dbReference type="ARBA" id="ARBA00022669"/>
    </source>
</evidence>
<dbReference type="SUPFAM" id="SSF51445">
    <property type="entry name" value="(Trans)glycosidases"/>
    <property type="match status" value="1"/>
</dbReference>
<dbReference type="Gene3D" id="3.20.20.80">
    <property type="entry name" value="Glycosidases"/>
    <property type="match status" value="1"/>
</dbReference>
<evidence type="ECO:0000256" key="2">
    <source>
        <dbReference type="ARBA" id="ARBA00012729"/>
    </source>
</evidence>
<gene>
    <name evidence="13" type="ORF">HYPBUDRAFT_107455</name>
</gene>
<evidence type="ECO:0000256" key="4">
    <source>
        <dbReference type="ARBA" id="ARBA00022801"/>
    </source>
</evidence>
<dbReference type="GeneID" id="30993104"/>
<dbReference type="InterPro" id="IPR001579">
    <property type="entry name" value="Glyco_hydro_18_chit_AS"/>
</dbReference>
<dbReference type="GO" id="GO:0008843">
    <property type="term" value="F:endochitinase activity"/>
    <property type="evidence" value="ECO:0007669"/>
    <property type="project" value="UniProtKB-EC"/>
</dbReference>
<accession>A0A1E4RKH9</accession>
<dbReference type="PROSITE" id="PS01095">
    <property type="entry name" value="GH18_1"/>
    <property type="match status" value="1"/>
</dbReference>
<evidence type="ECO:0000256" key="10">
    <source>
        <dbReference type="RuleBase" id="RU004453"/>
    </source>
</evidence>
<keyword evidence="14" id="KW-1185">Reference proteome</keyword>
<dbReference type="GO" id="GO:0005576">
    <property type="term" value="C:extracellular region"/>
    <property type="evidence" value="ECO:0007669"/>
    <property type="project" value="TreeGrafter"/>
</dbReference>
<dbReference type="InterPro" id="IPR017853">
    <property type="entry name" value="GH"/>
</dbReference>
<dbReference type="PROSITE" id="PS51910">
    <property type="entry name" value="GH18_2"/>
    <property type="match status" value="1"/>
</dbReference>
<dbReference type="PANTHER" id="PTHR45708">
    <property type="entry name" value="ENDOCHITINASE"/>
    <property type="match status" value="1"/>
</dbReference>